<evidence type="ECO:0000313" key="3">
    <source>
        <dbReference type="Proteomes" id="UP000534294"/>
    </source>
</evidence>
<dbReference type="RefSeq" id="WP_184212005.1">
    <property type="nucleotide sequence ID" value="NZ_JACHIF010000010.1"/>
</dbReference>
<name>A0A7W7YP92_9BACT</name>
<comment type="caution">
    <text evidence="2">The sequence shown here is derived from an EMBL/GenBank/DDBJ whole genome shotgun (WGS) entry which is preliminary data.</text>
</comment>
<organism evidence="2 3">
    <name type="scientific">Prosthecobacter dejongeii</name>
    <dbReference type="NCBI Taxonomy" id="48465"/>
    <lineage>
        <taxon>Bacteria</taxon>
        <taxon>Pseudomonadati</taxon>
        <taxon>Verrucomicrobiota</taxon>
        <taxon>Verrucomicrobiia</taxon>
        <taxon>Verrucomicrobiales</taxon>
        <taxon>Verrucomicrobiaceae</taxon>
        <taxon>Prosthecobacter</taxon>
    </lineage>
</organism>
<keyword evidence="3" id="KW-1185">Reference proteome</keyword>
<accession>A0A7W7YP92</accession>
<dbReference type="EMBL" id="JACHIF010000010">
    <property type="protein sequence ID" value="MBB5039851.1"/>
    <property type="molecule type" value="Genomic_DNA"/>
</dbReference>
<evidence type="ECO:0000256" key="1">
    <source>
        <dbReference type="SAM" id="MobiDB-lite"/>
    </source>
</evidence>
<evidence type="ECO:0000313" key="2">
    <source>
        <dbReference type="EMBL" id="MBB5039851.1"/>
    </source>
</evidence>
<gene>
    <name evidence="2" type="ORF">HNQ64_004129</name>
</gene>
<reference evidence="2 3" key="1">
    <citation type="submission" date="2020-08" db="EMBL/GenBank/DDBJ databases">
        <title>Genomic Encyclopedia of Type Strains, Phase IV (KMG-IV): sequencing the most valuable type-strain genomes for metagenomic binning, comparative biology and taxonomic classification.</title>
        <authorList>
            <person name="Goeker M."/>
        </authorList>
    </citation>
    <scope>NUCLEOTIDE SEQUENCE [LARGE SCALE GENOMIC DNA]</scope>
    <source>
        <strain evidence="2 3">DSM 12251</strain>
    </source>
</reference>
<protein>
    <submittedName>
        <fullName evidence="2">Uncharacterized protein</fullName>
    </submittedName>
</protein>
<feature type="region of interest" description="Disordered" evidence="1">
    <location>
        <begin position="232"/>
        <end position="253"/>
    </location>
</feature>
<dbReference type="AlphaFoldDB" id="A0A7W7YP92"/>
<proteinExistence type="predicted"/>
<sequence length="253" mass="28055">MSDILTPILNVHAKKIAKSSMDPVKMITTPINPDITTAENNRDQKERLSQLHEVAIKISKSLEAGKALRAIKEEELYKLEYESWTAYCENSLDLTIQRVQQLISAATHADWLRVEKKFELGTIPDTERSLRLLISLGKEKSAEILSAAIKEAKGRRPGFKQLVDASNEAAAQPPAAKGFKKKIKVVEVVQLMMSTLDEAPTTQYSVESLKKLKRLAKALADKITALESDDEEPNIDGALTIDNALESEDSVTE</sequence>
<dbReference type="Proteomes" id="UP000534294">
    <property type="component" value="Unassembled WGS sequence"/>
</dbReference>